<dbReference type="InterPro" id="IPR000917">
    <property type="entry name" value="Sulfatase_N"/>
</dbReference>
<dbReference type="SUPFAM" id="SSF53649">
    <property type="entry name" value="Alkaline phosphatase-like"/>
    <property type="match status" value="1"/>
</dbReference>
<dbReference type="PROSITE" id="PS00149">
    <property type="entry name" value="SULFATASE_2"/>
    <property type="match status" value="1"/>
</dbReference>
<dbReference type="OrthoDB" id="9770482at2"/>
<evidence type="ECO:0000256" key="1">
    <source>
        <dbReference type="ARBA" id="ARBA00008779"/>
    </source>
</evidence>
<protein>
    <submittedName>
        <fullName evidence="7">Arylsulfatase A</fullName>
    </submittedName>
</protein>
<comment type="similarity">
    <text evidence="1">Belongs to the sulfatase family.</text>
</comment>
<dbReference type="Gene3D" id="3.30.1120.10">
    <property type="match status" value="1"/>
</dbReference>
<sequence>MLKHISLLIFSLFCLSLSAQDKPNIIFILADDMGYGDMSNEGGLIPTPHLDRMADEGMKFTDAHTSSSVCTPTRYGILTGRYNWRSSKKKGVLSGTSAPLIPQDRVTIANFLKDQGYHTGMVGKWHLGIGWQMLDEAKKPEKSFLKEGYKMKNNKQAASWKVDYSKPAITPIHNGFDYFYGIAASLDMSPYVYIENDKAVEMATHERGFATPYRPGATGPSFDATYCLMTFADKSRKYIAQQAADKSKPFFLYLPLTSPHTPIMPSEKFLGKSPTKTIYGDFVMETDWVVGEVMAELDKQGIADNTLIVFTADNGCSPTGSIPEHIKIGHSPNGQWRGHKADIFEGGHRVPFLVRWPAQVQTKTQSDSTICTTDFFATAADAAKLSASIEDTMAEDSYSFYADLTQSGKTKRPFTIHHSINGSFAIRQGKWKLNLCPGSGGWSAPRPGKATKGLPLIQLYDLDGDPAEKNNLQDAHPEIVDNLVNQLAKEIKAGRSTPGAPQTNEGAIPFGKPILAKFPQLKQD</sequence>
<dbReference type="eggNOG" id="COG3119">
    <property type="taxonomic scope" value="Bacteria"/>
</dbReference>
<keyword evidence="3" id="KW-0378">Hydrolase</keyword>
<keyword evidence="5" id="KW-0732">Signal</keyword>
<dbReference type="Pfam" id="PF00884">
    <property type="entry name" value="Sulfatase"/>
    <property type="match status" value="1"/>
</dbReference>
<evidence type="ECO:0000313" key="8">
    <source>
        <dbReference type="Proteomes" id="UP000004947"/>
    </source>
</evidence>
<dbReference type="CDD" id="cd16143">
    <property type="entry name" value="ARS_like"/>
    <property type="match status" value="1"/>
</dbReference>
<keyword evidence="8" id="KW-1185">Reference proteome</keyword>
<dbReference type="PANTHER" id="PTHR42693">
    <property type="entry name" value="ARYLSULFATASE FAMILY MEMBER"/>
    <property type="match status" value="1"/>
</dbReference>
<comment type="caution">
    <text evidence="7">The sequence shown here is derived from an EMBL/GenBank/DDBJ whole genome shotgun (WGS) entry which is preliminary data.</text>
</comment>
<dbReference type="EMBL" id="ABCK01000004">
    <property type="protein sequence ID" value="EDM28577.1"/>
    <property type="molecule type" value="Genomic_DNA"/>
</dbReference>
<reference evidence="7 8" key="1">
    <citation type="journal article" date="2010" name="J. Bacteriol.">
        <title>Genome sequence of Lentisphaera araneosa HTCC2155T, the type species of the order Lentisphaerales in the phylum Lentisphaerae.</title>
        <authorList>
            <person name="Thrash J.C."/>
            <person name="Cho J.C."/>
            <person name="Vergin K.L."/>
            <person name="Morris R.M."/>
            <person name="Giovannoni S.J."/>
        </authorList>
    </citation>
    <scope>NUCLEOTIDE SEQUENCE [LARGE SCALE GENOMIC DNA]</scope>
    <source>
        <strain evidence="7 8">HTCC2155</strain>
    </source>
</reference>
<dbReference type="GO" id="GO:0004065">
    <property type="term" value="F:arylsulfatase activity"/>
    <property type="evidence" value="ECO:0007669"/>
    <property type="project" value="TreeGrafter"/>
</dbReference>
<feature type="domain" description="Sulfatase N-terminal" evidence="6">
    <location>
        <begin position="23"/>
        <end position="383"/>
    </location>
</feature>
<feature type="chain" id="PRO_5002691121" evidence="5">
    <location>
        <begin position="20"/>
        <end position="524"/>
    </location>
</feature>
<dbReference type="InterPro" id="IPR024607">
    <property type="entry name" value="Sulfatase_CS"/>
</dbReference>
<dbReference type="GO" id="GO:0046872">
    <property type="term" value="F:metal ion binding"/>
    <property type="evidence" value="ECO:0007669"/>
    <property type="project" value="UniProtKB-KW"/>
</dbReference>
<evidence type="ECO:0000313" key="7">
    <source>
        <dbReference type="EMBL" id="EDM28577.1"/>
    </source>
</evidence>
<dbReference type="Gene3D" id="3.40.720.10">
    <property type="entry name" value="Alkaline Phosphatase, subunit A"/>
    <property type="match status" value="1"/>
</dbReference>
<organism evidence="7 8">
    <name type="scientific">Lentisphaera araneosa HTCC2155</name>
    <dbReference type="NCBI Taxonomy" id="313628"/>
    <lineage>
        <taxon>Bacteria</taxon>
        <taxon>Pseudomonadati</taxon>
        <taxon>Lentisphaerota</taxon>
        <taxon>Lentisphaeria</taxon>
        <taxon>Lentisphaerales</taxon>
        <taxon>Lentisphaeraceae</taxon>
        <taxon>Lentisphaera</taxon>
    </lineage>
</organism>
<name>A6DHS3_9BACT</name>
<feature type="signal peptide" evidence="5">
    <location>
        <begin position="1"/>
        <end position="19"/>
    </location>
</feature>
<accession>A6DHS3</accession>
<dbReference type="Proteomes" id="UP000004947">
    <property type="component" value="Unassembled WGS sequence"/>
</dbReference>
<evidence type="ECO:0000256" key="3">
    <source>
        <dbReference type="ARBA" id="ARBA00022801"/>
    </source>
</evidence>
<evidence type="ECO:0000256" key="5">
    <source>
        <dbReference type="SAM" id="SignalP"/>
    </source>
</evidence>
<dbReference type="AlphaFoldDB" id="A6DHS3"/>
<evidence type="ECO:0000256" key="2">
    <source>
        <dbReference type="ARBA" id="ARBA00022723"/>
    </source>
</evidence>
<evidence type="ECO:0000259" key="6">
    <source>
        <dbReference type="Pfam" id="PF00884"/>
    </source>
</evidence>
<keyword evidence="4" id="KW-0106">Calcium</keyword>
<evidence type="ECO:0000256" key="4">
    <source>
        <dbReference type="ARBA" id="ARBA00022837"/>
    </source>
</evidence>
<proteinExistence type="inferred from homology"/>
<dbReference type="InterPro" id="IPR050738">
    <property type="entry name" value="Sulfatase"/>
</dbReference>
<dbReference type="RefSeq" id="WP_007277458.1">
    <property type="nucleotide sequence ID" value="NZ_ABCK01000004.1"/>
</dbReference>
<dbReference type="InterPro" id="IPR017850">
    <property type="entry name" value="Alkaline_phosphatase_core_sf"/>
</dbReference>
<keyword evidence="2" id="KW-0479">Metal-binding</keyword>
<gene>
    <name evidence="7" type="ORF">LNTAR_08409</name>
</gene>
<dbReference type="PANTHER" id="PTHR42693:SF53">
    <property type="entry name" value="ENDO-4-O-SULFATASE"/>
    <property type="match status" value="1"/>
</dbReference>
<dbReference type="PROSITE" id="PS00523">
    <property type="entry name" value="SULFATASE_1"/>
    <property type="match status" value="1"/>
</dbReference>
<dbReference type="STRING" id="313628.LNTAR_08409"/>